<keyword evidence="3" id="KW-1003">Cell membrane</keyword>
<dbReference type="InterPro" id="IPR018920">
    <property type="entry name" value="EssA/YueC"/>
</dbReference>
<keyword evidence="6 7" id="KW-0472">Membrane</keyword>
<evidence type="ECO:0000313" key="9">
    <source>
        <dbReference type="EMBL" id="MTH53957.1"/>
    </source>
</evidence>
<feature type="chain" id="PRO_5031519407" evidence="8">
    <location>
        <begin position="27"/>
        <end position="176"/>
    </location>
</feature>
<feature type="transmembrane region" description="Helical" evidence="7">
    <location>
        <begin position="147"/>
        <end position="165"/>
    </location>
</feature>
<dbReference type="AlphaFoldDB" id="A0A7X2S5F0"/>
<name>A0A7X2S5F0_9BACI</name>
<sequence length="176" mass="19842">MNKKMRVIAGAMILPALLLLNPYASAEEQETEAPSIQDLAPNTYEKEVIEQQEEYFYEDSLYEKKGNLPEELQDLQYEQRDPYQQQRQLNELFLAFENNNLETNSTAAKLAQSGVFTDTDEKLFQSTGSRGIQPVTEEDTGGSTLTILYITIIGIGILSVLLFLIPKLTAGKEEEL</sequence>
<dbReference type="GO" id="GO:0005886">
    <property type="term" value="C:plasma membrane"/>
    <property type="evidence" value="ECO:0007669"/>
    <property type="project" value="UniProtKB-SubCell"/>
</dbReference>
<dbReference type="NCBIfam" id="TIGR03927">
    <property type="entry name" value="T7SS_EssA_Firm"/>
    <property type="match status" value="1"/>
</dbReference>
<evidence type="ECO:0000256" key="8">
    <source>
        <dbReference type="SAM" id="SignalP"/>
    </source>
</evidence>
<dbReference type="InterPro" id="IPR034026">
    <property type="entry name" value="EssA"/>
</dbReference>
<dbReference type="Pfam" id="PF10661">
    <property type="entry name" value="EssA"/>
    <property type="match status" value="1"/>
</dbReference>
<organism evidence="9 10">
    <name type="scientific">Metabacillus mangrovi</name>
    <dbReference type="NCBI Taxonomy" id="1491830"/>
    <lineage>
        <taxon>Bacteria</taxon>
        <taxon>Bacillati</taxon>
        <taxon>Bacillota</taxon>
        <taxon>Bacilli</taxon>
        <taxon>Bacillales</taxon>
        <taxon>Bacillaceae</taxon>
        <taxon>Metabacillus</taxon>
    </lineage>
</organism>
<evidence type="ECO:0000256" key="7">
    <source>
        <dbReference type="SAM" id="Phobius"/>
    </source>
</evidence>
<comment type="subcellular location">
    <subcellularLocation>
        <location evidence="1">Cell membrane</location>
        <topology evidence="1">Single-pass membrane protein</topology>
    </subcellularLocation>
</comment>
<dbReference type="EMBL" id="WMIB01000010">
    <property type="protein sequence ID" value="MTH53957.1"/>
    <property type="molecule type" value="Genomic_DNA"/>
</dbReference>
<feature type="signal peptide" evidence="8">
    <location>
        <begin position="1"/>
        <end position="26"/>
    </location>
</feature>
<evidence type="ECO:0000256" key="5">
    <source>
        <dbReference type="ARBA" id="ARBA00022989"/>
    </source>
</evidence>
<dbReference type="RefSeq" id="WP_155112486.1">
    <property type="nucleotide sequence ID" value="NZ_WMIB01000010.1"/>
</dbReference>
<keyword evidence="8" id="KW-0732">Signal</keyword>
<dbReference type="OrthoDB" id="2973493at2"/>
<evidence type="ECO:0000256" key="6">
    <source>
        <dbReference type="ARBA" id="ARBA00023136"/>
    </source>
</evidence>
<keyword evidence="10" id="KW-1185">Reference proteome</keyword>
<evidence type="ECO:0000313" key="10">
    <source>
        <dbReference type="Proteomes" id="UP000434639"/>
    </source>
</evidence>
<comment type="caution">
    <text evidence="9">The sequence shown here is derived from an EMBL/GenBank/DDBJ whole genome shotgun (WGS) entry which is preliminary data.</text>
</comment>
<dbReference type="Proteomes" id="UP000434639">
    <property type="component" value="Unassembled WGS sequence"/>
</dbReference>
<protein>
    <submittedName>
        <fullName evidence="9">Type VII secretion protein EssA</fullName>
    </submittedName>
</protein>
<evidence type="ECO:0000256" key="1">
    <source>
        <dbReference type="ARBA" id="ARBA00004162"/>
    </source>
</evidence>
<reference evidence="9 10" key="1">
    <citation type="journal article" date="2017" name="Int. J. Syst. Evol. Microbiol.">
        <title>Bacillus mangrovi sp. nov., isolated from a sediment sample from a mangrove forest.</title>
        <authorList>
            <person name="Gupta V."/>
            <person name="Singh P.K."/>
            <person name="Korpole S."/>
            <person name="Tanuku N.R.S."/>
            <person name="Pinnaka A.K."/>
        </authorList>
    </citation>
    <scope>NUCLEOTIDE SEQUENCE [LARGE SCALE GENOMIC DNA]</scope>
    <source>
        <strain evidence="9 10">KCTC 33872</strain>
    </source>
</reference>
<evidence type="ECO:0000256" key="2">
    <source>
        <dbReference type="ARBA" id="ARBA00008570"/>
    </source>
</evidence>
<evidence type="ECO:0000256" key="3">
    <source>
        <dbReference type="ARBA" id="ARBA00022475"/>
    </source>
</evidence>
<comment type="similarity">
    <text evidence="2">Belongs to the EssA family.</text>
</comment>
<gene>
    <name evidence="9" type="primary">essA</name>
    <name evidence="9" type="ORF">GKZ89_11120</name>
</gene>
<proteinExistence type="inferred from homology"/>
<keyword evidence="4 7" id="KW-0812">Transmembrane</keyword>
<accession>A0A7X2S5F0</accession>
<keyword evidence="5 7" id="KW-1133">Transmembrane helix</keyword>
<evidence type="ECO:0000256" key="4">
    <source>
        <dbReference type="ARBA" id="ARBA00022692"/>
    </source>
</evidence>